<protein>
    <submittedName>
        <fullName evidence="5">Uncharacterized protein</fullName>
    </submittedName>
</protein>
<reference evidence="5 6" key="1">
    <citation type="journal article" date="2019" name="Mol. Biol. Evol.">
        <title>Blast fungal genomes show frequent chromosomal changes, gene gains and losses, and effector gene turnover.</title>
        <authorList>
            <person name="Gomez Luciano L.B."/>
            <person name="Jason Tsai I."/>
            <person name="Chuma I."/>
            <person name="Tosa Y."/>
            <person name="Chen Y.H."/>
            <person name="Li J.Y."/>
            <person name="Li M.Y."/>
            <person name="Jade Lu M.Y."/>
            <person name="Nakayashiki H."/>
            <person name="Li W.H."/>
        </authorList>
    </citation>
    <scope>NUCLEOTIDE SEQUENCE [LARGE SCALE GENOMIC DNA]</scope>
    <source>
        <strain evidence="5">MZ5-1-6</strain>
    </source>
</reference>
<evidence type="ECO:0000313" key="5">
    <source>
        <dbReference type="EMBL" id="QBZ63360.1"/>
    </source>
</evidence>
<evidence type="ECO:0000259" key="3">
    <source>
        <dbReference type="Pfam" id="PF00561"/>
    </source>
</evidence>
<feature type="domain" description="AB hydrolase-1" evidence="3">
    <location>
        <begin position="86"/>
        <end position="265"/>
    </location>
</feature>
<dbReference type="InterPro" id="IPR013595">
    <property type="entry name" value="Pept_S33_TAP-like_C"/>
</dbReference>
<name>A0A4P7NMN3_PYROR</name>
<dbReference type="PANTHER" id="PTHR43248:SF25">
    <property type="entry name" value="AB HYDROLASE-1 DOMAIN-CONTAINING PROTEIN-RELATED"/>
    <property type="match status" value="1"/>
</dbReference>
<organism evidence="5 6">
    <name type="scientific">Pyricularia oryzae</name>
    <name type="common">Rice blast fungus</name>
    <name type="synonym">Magnaporthe oryzae</name>
    <dbReference type="NCBI Taxonomy" id="318829"/>
    <lineage>
        <taxon>Eukaryota</taxon>
        <taxon>Fungi</taxon>
        <taxon>Dikarya</taxon>
        <taxon>Ascomycota</taxon>
        <taxon>Pezizomycotina</taxon>
        <taxon>Sordariomycetes</taxon>
        <taxon>Sordariomycetidae</taxon>
        <taxon>Magnaporthales</taxon>
        <taxon>Pyriculariaceae</taxon>
        <taxon>Pyricularia</taxon>
    </lineage>
</organism>
<dbReference type="Pfam" id="PF00561">
    <property type="entry name" value="Abhydrolase_1"/>
    <property type="match status" value="1"/>
</dbReference>
<dbReference type="AlphaFoldDB" id="A0A4P7NMN3"/>
<evidence type="ECO:0000256" key="2">
    <source>
        <dbReference type="ARBA" id="ARBA00022801"/>
    </source>
</evidence>
<feature type="domain" description="Peptidase S33 tripeptidyl aminopeptidase-like C-terminal" evidence="4">
    <location>
        <begin position="450"/>
        <end position="522"/>
    </location>
</feature>
<gene>
    <name evidence="5" type="ORF">PoMZ_12258</name>
</gene>
<dbReference type="InterPro" id="IPR000073">
    <property type="entry name" value="AB_hydrolase_1"/>
</dbReference>
<dbReference type="PANTHER" id="PTHR43248">
    <property type="entry name" value="2-SUCCINYL-6-HYDROXY-2,4-CYCLOHEXADIENE-1-CARBOXYLATE SYNTHASE"/>
    <property type="match status" value="1"/>
</dbReference>
<accession>A0A4P7NMN3</accession>
<dbReference type="Gene3D" id="3.40.50.1820">
    <property type="entry name" value="alpha/beta hydrolase"/>
    <property type="match status" value="1"/>
</dbReference>
<dbReference type="GO" id="GO:0016787">
    <property type="term" value="F:hydrolase activity"/>
    <property type="evidence" value="ECO:0007669"/>
    <property type="project" value="UniProtKB-KW"/>
</dbReference>
<evidence type="ECO:0000259" key="4">
    <source>
        <dbReference type="Pfam" id="PF08386"/>
    </source>
</evidence>
<evidence type="ECO:0000313" key="6">
    <source>
        <dbReference type="Proteomes" id="UP000294847"/>
    </source>
</evidence>
<comment type="similarity">
    <text evidence="1">Belongs to the peptidase S33 family.</text>
</comment>
<dbReference type="Pfam" id="PF08386">
    <property type="entry name" value="Abhydrolase_4"/>
    <property type="match status" value="1"/>
</dbReference>
<evidence type="ECO:0000256" key="1">
    <source>
        <dbReference type="ARBA" id="ARBA00010088"/>
    </source>
</evidence>
<dbReference type="InterPro" id="IPR051601">
    <property type="entry name" value="Serine_prot/Carboxylest_S33"/>
</dbReference>
<keyword evidence="2" id="KW-0378">Hydrolase</keyword>
<dbReference type="Proteomes" id="UP000294847">
    <property type="component" value="Chromosome 5"/>
</dbReference>
<dbReference type="EMBL" id="CP034208">
    <property type="protein sequence ID" value="QBZ63360.1"/>
    <property type="molecule type" value="Genomic_DNA"/>
</dbReference>
<sequence>MNKFANTLILFTTLACQALSCNGQGMVHSFDAIIPSANLTWTQCFDDFTCAKLQVPLDYSNKSTGTTSIAFIKLAGKNATASSQSIVAIPGGPGGSGIDLLLGLRHTVGQMLGEQYNYVSFDPRGVNNSGPKLDCFSGDAEARATFKRLHYSGVTNTSSSSLQEQYYSSSIYGERCNEAVENNSPHGYYVTTPAVAHDLLTFVQAEAELAGKPTQDAKLWSYGGSYGTVIGTTFATMFPDRIGRMILDGVMDADQYYDNTWWDNIDQADETMQRFSASCHAAGPDACTFWGPTAADITTRLDAIIHRLQDHPVPIGRAGGAGLPSIVNVTYSDLKALLMQTVYSPLQSFPVLADVLHEVERGNLSALVGMFDDYISFTNDAGRVIRCADSHRRNRLATIEGFKDYANHLVSQSKYVGDIFAIYVDTILCRSMQPRLPDSMVIQGPIKLDKPTSFPILFTSNVVDGLSPLKSARKVSSRFPGSVLLLQEAVGHVVLEQGGSNCYFGHVQAYLQGVVPPSNVTCPQQYVPFVGGLV</sequence>
<dbReference type="InterPro" id="IPR029058">
    <property type="entry name" value="AB_hydrolase_fold"/>
</dbReference>
<dbReference type="PROSITE" id="PS51257">
    <property type="entry name" value="PROKAR_LIPOPROTEIN"/>
    <property type="match status" value="1"/>
</dbReference>
<proteinExistence type="inferred from homology"/>
<dbReference type="SUPFAM" id="SSF53474">
    <property type="entry name" value="alpha/beta-Hydrolases"/>
    <property type="match status" value="1"/>
</dbReference>